<protein>
    <recommendedName>
        <fullName evidence="4">HTH araC/xylS-type domain-containing protein</fullName>
    </recommendedName>
</protein>
<dbReference type="GO" id="GO:0043565">
    <property type="term" value="F:sequence-specific DNA binding"/>
    <property type="evidence" value="ECO:0007669"/>
    <property type="project" value="InterPro"/>
</dbReference>
<evidence type="ECO:0000256" key="3">
    <source>
        <dbReference type="ARBA" id="ARBA00023163"/>
    </source>
</evidence>
<dbReference type="PANTHER" id="PTHR46796">
    <property type="entry name" value="HTH-TYPE TRANSCRIPTIONAL ACTIVATOR RHAS-RELATED"/>
    <property type="match status" value="1"/>
</dbReference>
<dbReference type="InterPro" id="IPR046532">
    <property type="entry name" value="DUF6597"/>
</dbReference>
<keyword evidence="3" id="KW-0804">Transcription</keyword>
<dbReference type="OrthoDB" id="323290at2"/>
<dbReference type="InterPro" id="IPR018060">
    <property type="entry name" value="HTH_AraC"/>
</dbReference>
<evidence type="ECO:0000256" key="2">
    <source>
        <dbReference type="ARBA" id="ARBA00023125"/>
    </source>
</evidence>
<dbReference type="InterPro" id="IPR050204">
    <property type="entry name" value="AraC_XylS_family_regulators"/>
</dbReference>
<gene>
    <name evidence="5" type="ORF">BSL82_15150</name>
</gene>
<name>A0A1L3ZXV0_9SPHN</name>
<dbReference type="Proteomes" id="UP000182063">
    <property type="component" value="Chromosome"/>
</dbReference>
<dbReference type="AlphaFoldDB" id="A0A1L3ZXV0"/>
<dbReference type="STRING" id="1921510.BSL82_15150"/>
<dbReference type="KEGG" id="sphj:BSL82_15150"/>
<keyword evidence="2" id="KW-0238">DNA-binding</keyword>
<keyword evidence="6" id="KW-1185">Reference proteome</keyword>
<dbReference type="GO" id="GO:0003700">
    <property type="term" value="F:DNA-binding transcription factor activity"/>
    <property type="evidence" value="ECO:0007669"/>
    <property type="project" value="InterPro"/>
</dbReference>
<dbReference type="Pfam" id="PF20240">
    <property type="entry name" value="DUF6597"/>
    <property type="match status" value="1"/>
</dbReference>
<reference evidence="6" key="1">
    <citation type="submission" date="2016-11" db="EMBL/GenBank/DDBJ databases">
        <title>Complete Genome Sequence of alachlor-degrading Sphingomonas sp. strain JJ-A5.</title>
        <authorList>
            <person name="Lee H."/>
            <person name="Ka J.-O."/>
        </authorList>
    </citation>
    <scope>NUCLEOTIDE SEQUENCE [LARGE SCALE GENOMIC DNA]</scope>
    <source>
        <strain evidence="6">JJ-A5</strain>
    </source>
</reference>
<dbReference type="RefSeq" id="WP_072598125.1">
    <property type="nucleotide sequence ID" value="NZ_CP018221.1"/>
</dbReference>
<evidence type="ECO:0000256" key="1">
    <source>
        <dbReference type="ARBA" id="ARBA00023015"/>
    </source>
</evidence>
<dbReference type="EMBL" id="CP018221">
    <property type="protein sequence ID" value="API60458.1"/>
    <property type="molecule type" value="Genomic_DNA"/>
</dbReference>
<keyword evidence="1" id="KW-0805">Transcription regulation</keyword>
<organism evidence="5 6">
    <name type="scientific">Tardibacter chloracetimidivorans</name>
    <dbReference type="NCBI Taxonomy" id="1921510"/>
    <lineage>
        <taxon>Bacteria</taxon>
        <taxon>Pseudomonadati</taxon>
        <taxon>Pseudomonadota</taxon>
        <taxon>Alphaproteobacteria</taxon>
        <taxon>Sphingomonadales</taxon>
        <taxon>Sphingomonadaceae</taxon>
        <taxon>Tardibacter</taxon>
    </lineage>
</organism>
<proteinExistence type="predicted"/>
<dbReference type="Gene3D" id="1.10.10.60">
    <property type="entry name" value="Homeodomain-like"/>
    <property type="match status" value="1"/>
</dbReference>
<sequence>MLSLRYAAPAPELREFISTYYLFRADLSDIADSTRADLPQIRFMLSGSGHYTFGDGSKAKCPEAMVTGPTTSATRITAKGPLVVFGIGLLPAGWNAIIGGSAAEMTDLVEDARAVLGTFAEDMLDILRHSQSFDNMIGIADLSMRSLVQQPRDRPLEWFIHATNEWLMGDISPNVDTLIAETGLSGRQVERLTNRIYGAPPKLLARKYRALRIASSLSDEGVDWQDLMGDAFYDQSHFIREFKRFTGQTPRQFQLVPTPLTRLMTARRRISGLVSPLTLKT</sequence>
<dbReference type="SMART" id="SM00342">
    <property type="entry name" value="HTH_ARAC"/>
    <property type="match status" value="1"/>
</dbReference>
<evidence type="ECO:0000259" key="4">
    <source>
        <dbReference type="PROSITE" id="PS01124"/>
    </source>
</evidence>
<evidence type="ECO:0000313" key="6">
    <source>
        <dbReference type="Proteomes" id="UP000182063"/>
    </source>
</evidence>
<feature type="domain" description="HTH araC/xylS-type" evidence="4">
    <location>
        <begin position="174"/>
        <end position="256"/>
    </location>
</feature>
<accession>A0A1L3ZXV0</accession>
<dbReference type="PROSITE" id="PS01124">
    <property type="entry name" value="HTH_ARAC_FAMILY_2"/>
    <property type="match status" value="1"/>
</dbReference>
<dbReference type="Pfam" id="PF12833">
    <property type="entry name" value="HTH_18"/>
    <property type="match status" value="1"/>
</dbReference>
<evidence type="ECO:0000313" key="5">
    <source>
        <dbReference type="EMBL" id="API60458.1"/>
    </source>
</evidence>